<dbReference type="InterPro" id="IPR009057">
    <property type="entry name" value="Homeodomain-like_sf"/>
</dbReference>
<keyword evidence="3" id="KW-1185">Reference proteome</keyword>
<keyword evidence="1" id="KW-0175">Coiled coil</keyword>
<feature type="coiled-coil region" evidence="1">
    <location>
        <begin position="80"/>
        <end position="107"/>
    </location>
</feature>
<dbReference type="SUPFAM" id="SSF46689">
    <property type="entry name" value="Homeodomain-like"/>
    <property type="match status" value="1"/>
</dbReference>
<dbReference type="Proteomes" id="UP000289792">
    <property type="component" value="Unassembled WGS sequence"/>
</dbReference>
<dbReference type="GO" id="GO:0006313">
    <property type="term" value="P:DNA transposition"/>
    <property type="evidence" value="ECO:0007669"/>
    <property type="project" value="InterPro"/>
</dbReference>
<dbReference type="EMBL" id="SDDZ01000034">
    <property type="protein sequence ID" value="RXJ43260.1"/>
    <property type="molecule type" value="Genomic_DNA"/>
</dbReference>
<sequence>MANLNGLKKGFETNYNRTFGEKFKKDTVKRIENNEYTVSEISVLYDVSKTAVYKWVYKYSILYQKGYKQIVEPMSGTHKLKELQARINELEQAVGQKQMKVDFLEKLIELAESDLGIDIKKKAGSVPKSGSGRTAKK</sequence>
<accession>A0A4Q0XAG5</accession>
<dbReference type="GO" id="GO:0003677">
    <property type="term" value="F:DNA binding"/>
    <property type="evidence" value="ECO:0007669"/>
    <property type="project" value="InterPro"/>
</dbReference>
<dbReference type="AlphaFoldDB" id="A0A4Q0XAG5"/>
<evidence type="ECO:0000256" key="1">
    <source>
        <dbReference type="SAM" id="Coils"/>
    </source>
</evidence>
<evidence type="ECO:0000313" key="3">
    <source>
        <dbReference type="Proteomes" id="UP000289792"/>
    </source>
</evidence>
<dbReference type="InterPro" id="IPR002514">
    <property type="entry name" value="Transposase_8"/>
</dbReference>
<evidence type="ECO:0000313" key="2">
    <source>
        <dbReference type="EMBL" id="RXJ43260.1"/>
    </source>
</evidence>
<reference evidence="2 3" key="1">
    <citation type="submission" date="2019-01" db="EMBL/GenBank/DDBJ databases">
        <title>Genome sequence of the Antarctic species Gelidibacter gilvus ACAM 158(T).</title>
        <authorList>
            <person name="Bowman J.P."/>
        </authorList>
    </citation>
    <scope>NUCLEOTIDE SEQUENCE [LARGE SCALE GENOMIC DNA]</scope>
    <source>
        <strain evidence="2 3">IC158</strain>
    </source>
</reference>
<dbReference type="RefSeq" id="WP_129019107.1">
    <property type="nucleotide sequence ID" value="NZ_SDDZ01000034.1"/>
</dbReference>
<comment type="caution">
    <text evidence="2">The sequence shown here is derived from an EMBL/GenBank/DDBJ whole genome shotgun (WGS) entry which is preliminary data.</text>
</comment>
<dbReference type="GO" id="GO:0004803">
    <property type="term" value="F:transposase activity"/>
    <property type="evidence" value="ECO:0007669"/>
    <property type="project" value="InterPro"/>
</dbReference>
<gene>
    <name evidence="2" type="ORF">ESZ48_19160</name>
</gene>
<organism evidence="2 3">
    <name type="scientific">Gelidibacter gilvus</name>
    <dbReference type="NCBI Taxonomy" id="59602"/>
    <lineage>
        <taxon>Bacteria</taxon>
        <taxon>Pseudomonadati</taxon>
        <taxon>Bacteroidota</taxon>
        <taxon>Flavobacteriia</taxon>
        <taxon>Flavobacteriales</taxon>
        <taxon>Flavobacteriaceae</taxon>
        <taxon>Gelidibacter</taxon>
    </lineage>
</organism>
<protein>
    <submittedName>
        <fullName evidence="2">Transposase</fullName>
    </submittedName>
</protein>
<dbReference type="Pfam" id="PF01527">
    <property type="entry name" value="HTH_Tnp_1"/>
    <property type="match status" value="1"/>
</dbReference>
<dbReference type="OrthoDB" id="1452931at2"/>
<name>A0A4Q0XAG5_9FLAO</name>
<proteinExistence type="predicted"/>